<dbReference type="InterPro" id="IPR003593">
    <property type="entry name" value="AAA+_ATPase"/>
</dbReference>
<organism evidence="4 5">
    <name type="scientific">Candidatus Methylacidiphilum infernorum</name>
    <dbReference type="NCBI Taxonomy" id="511746"/>
    <lineage>
        <taxon>Bacteria</taxon>
        <taxon>Pseudomonadati</taxon>
        <taxon>Verrucomicrobiota</taxon>
        <taxon>Methylacidiphilae</taxon>
        <taxon>Methylacidiphilales</taxon>
        <taxon>Methylacidiphilaceae</taxon>
        <taxon>Methylacidiphilum (ex Ratnadevi et al. 2023)</taxon>
    </lineage>
</organism>
<gene>
    <name evidence="4" type="ORF">EM20IM_02670</name>
</gene>
<evidence type="ECO:0000259" key="3">
    <source>
        <dbReference type="PROSITE" id="PS50893"/>
    </source>
</evidence>
<dbReference type="PANTHER" id="PTHR43582">
    <property type="entry name" value="LINEARMYCIN RESISTANCE ATP-BINDING PROTEIN LNRL"/>
    <property type="match status" value="1"/>
</dbReference>
<dbReference type="Pfam" id="PF00005">
    <property type="entry name" value="ABC_tran"/>
    <property type="match status" value="1"/>
</dbReference>
<dbReference type="GO" id="GO:0005524">
    <property type="term" value="F:ATP binding"/>
    <property type="evidence" value="ECO:0007669"/>
    <property type="project" value="UniProtKB-KW"/>
</dbReference>
<evidence type="ECO:0000256" key="1">
    <source>
        <dbReference type="ARBA" id="ARBA00022741"/>
    </source>
</evidence>
<keyword evidence="5" id="KW-1185">Reference proteome</keyword>
<evidence type="ECO:0000256" key="2">
    <source>
        <dbReference type="ARBA" id="ARBA00022840"/>
    </source>
</evidence>
<proteinExistence type="predicted"/>
<protein>
    <submittedName>
        <fullName evidence="4">ABC transporter ATP-binding protein</fullName>
    </submittedName>
</protein>
<dbReference type="PROSITE" id="PS50893">
    <property type="entry name" value="ABC_TRANSPORTER_2"/>
    <property type="match status" value="1"/>
</dbReference>
<dbReference type="RefSeq" id="WP_206847704.1">
    <property type="nucleotide sequence ID" value="NZ_CP065956.1"/>
</dbReference>
<name>A0ABX7PW55_9BACT</name>
<dbReference type="Gene3D" id="3.40.50.300">
    <property type="entry name" value="P-loop containing nucleotide triphosphate hydrolases"/>
    <property type="match status" value="1"/>
</dbReference>
<accession>A0ABX7PW55</accession>
<dbReference type="Proteomes" id="UP000663088">
    <property type="component" value="Chromosome"/>
</dbReference>
<dbReference type="EMBL" id="CP065956">
    <property type="protein sequence ID" value="QSR87255.1"/>
    <property type="molecule type" value="Genomic_DNA"/>
</dbReference>
<dbReference type="InterPro" id="IPR027417">
    <property type="entry name" value="P-loop_NTPase"/>
</dbReference>
<keyword evidence="2 4" id="KW-0067">ATP-binding</keyword>
<evidence type="ECO:0000313" key="4">
    <source>
        <dbReference type="EMBL" id="QSR87255.1"/>
    </source>
</evidence>
<feature type="domain" description="ABC transporter" evidence="3">
    <location>
        <begin position="23"/>
        <end position="253"/>
    </location>
</feature>
<sequence length="338" mass="37616">MSISSFIQTESADSTRTTRRIKVEVKNLSFSYGERKALNDVSFEVEEGTIAGILGPNGSGKTTLFRILSTLLPLTSGSVKLAGFSYPAEGALARSVLGIVFQSPSLDKKLTVEENLQHQGHLYNLHGKDLRQRIDELLELFHLSERKKDLVETLSGGLQRRVEVAKGILHQPEILLLDEPSTGIDPAARREIWNYLFTLRNEFHLTILVTTHLMEEAERCDKVLIMDKGKVVAWDSPDQLRSLIPGLILTVRSSTLELLEQEILSLGRTPIKVNGALVVESKRGENYSSLLQFAANLLEKQPNSISALTIAQTSLEDVFLHLTGHQFLIGEKEDETGY</sequence>
<dbReference type="SUPFAM" id="SSF52540">
    <property type="entry name" value="P-loop containing nucleoside triphosphate hydrolases"/>
    <property type="match status" value="1"/>
</dbReference>
<keyword evidence="1" id="KW-0547">Nucleotide-binding</keyword>
<dbReference type="SMART" id="SM00382">
    <property type="entry name" value="AAA"/>
    <property type="match status" value="1"/>
</dbReference>
<evidence type="ECO:0000313" key="5">
    <source>
        <dbReference type="Proteomes" id="UP000663088"/>
    </source>
</evidence>
<dbReference type="PANTHER" id="PTHR43582:SF5">
    <property type="entry name" value="ABC TRANSPORTER"/>
    <property type="match status" value="1"/>
</dbReference>
<reference evidence="4 5" key="1">
    <citation type="submission" date="2020-12" db="EMBL/GenBank/DDBJ databases">
        <authorList>
            <person name="Awala S.I."/>
            <person name="Gwak J.-H."/>
            <person name="Kim S.-J."/>
            <person name="Rhee S.-K."/>
        </authorList>
    </citation>
    <scope>NUCLEOTIDE SEQUENCE [LARGE SCALE GENOMIC DNA]</scope>
    <source>
        <strain evidence="4 5">IT5</strain>
    </source>
</reference>
<dbReference type="InterPro" id="IPR003439">
    <property type="entry name" value="ABC_transporter-like_ATP-bd"/>
</dbReference>